<comment type="caution">
    <text evidence="1">The sequence shown here is derived from an EMBL/GenBank/DDBJ whole genome shotgun (WGS) entry which is preliminary data.</text>
</comment>
<organism evidence="1 2">
    <name type="scientific">Streptomyces synnematoformans</name>
    <dbReference type="NCBI Taxonomy" id="415721"/>
    <lineage>
        <taxon>Bacteria</taxon>
        <taxon>Bacillati</taxon>
        <taxon>Actinomycetota</taxon>
        <taxon>Actinomycetes</taxon>
        <taxon>Kitasatosporales</taxon>
        <taxon>Streptomycetaceae</taxon>
        <taxon>Streptomyces</taxon>
    </lineage>
</organism>
<gene>
    <name evidence="1" type="ORF">GCM10009802_12820</name>
</gene>
<dbReference type="Proteomes" id="UP001500443">
    <property type="component" value="Unassembled WGS sequence"/>
</dbReference>
<name>A0ABN2XPS9_9ACTN</name>
<protein>
    <submittedName>
        <fullName evidence="1">Uncharacterized protein</fullName>
    </submittedName>
</protein>
<evidence type="ECO:0000313" key="2">
    <source>
        <dbReference type="Proteomes" id="UP001500443"/>
    </source>
</evidence>
<sequence>MTDAYDVEPAGRQKPIAFAGRVRNQFDRPGFDLVTAYEGEILIGFALGYTLRAGDTHWWGGVQTG</sequence>
<accession>A0ABN2XPS9</accession>
<evidence type="ECO:0000313" key="1">
    <source>
        <dbReference type="EMBL" id="GAA2113852.1"/>
    </source>
</evidence>
<proteinExistence type="predicted"/>
<keyword evidence="2" id="KW-1185">Reference proteome</keyword>
<dbReference type="EMBL" id="BAAAPF010000021">
    <property type="protein sequence ID" value="GAA2113852.1"/>
    <property type="molecule type" value="Genomic_DNA"/>
</dbReference>
<reference evidence="1 2" key="1">
    <citation type="journal article" date="2019" name="Int. J. Syst. Evol. Microbiol.">
        <title>The Global Catalogue of Microorganisms (GCM) 10K type strain sequencing project: providing services to taxonomists for standard genome sequencing and annotation.</title>
        <authorList>
            <consortium name="The Broad Institute Genomics Platform"/>
            <consortium name="The Broad Institute Genome Sequencing Center for Infectious Disease"/>
            <person name="Wu L."/>
            <person name="Ma J."/>
        </authorList>
    </citation>
    <scope>NUCLEOTIDE SEQUENCE [LARGE SCALE GENOMIC DNA]</scope>
    <source>
        <strain evidence="1 2">JCM 15481</strain>
    </source>
</reference>